<keyword evidence="1" id="KW-0812">Transmembrane</keyword>
<gene>
    <name evidence="2" type="ORF">DY218_10150</name>
</gene>
<keyword evidence="1" id="KW-1133">Transmembrane helix</keyword>
<feature type="transmembrane region" description="Helical" evidence="1">
    <location>
        <begin position="91"/>
        <end position="113"/>
    </location>
</feature>
<feature type="transmembrane region" description="Helical" evidence="1">
    <location>
        <begin position="182"/>
        <end position="201"/>
    </location>
</feature>
<keyword evidence="3" id="KW-1185">Reference proteome</keyword>
<keyword evidence="1" id="KW-0472">Membrane</keyword>
<comment type="caution">
    <text evidence="2">The sequence shown here is derived from an EMBL/GenBank/DDBJ whole genome shotgun (WGS) entry which is preliminary data.</text>
</comment>
<name>A0A372M7B2_9ACTN</name>
<dbReference type="EMBL" id="QUAK01000054">
    <property type="protein sequence ID" value="RFU86826.1"/>
    <property type="molecule type" value="Genomic_DNA"/>
</dbReference>
<dbReference type="Proteomes" id="UP000263094">
    <property type="component" value="Unassembled WGS sequence"/>
</dbReference>
<evidence type="ECO:0000313" key="2">
    <source>
        <dbReference type="EMBL" id="RFU86826.1"/>
    </source>
</evidence>
<feature type="transmembrane region" description="Helical" evidence="1">
    <location>
        <begin position="60"/>
        <end position="79"/>
    </location>
</feature>
<evidence type="ECO:0000256" key="1">
    <source>
        <dbReference type="SAM" id="Phobius"/>
    </source>
</evidence>
<protein>
    <submittedName>
        <fullName evidence="2">DUF1648 domain-containing protein</fullName>
    </submittedName>
</protein>
<organism evidence="2 3">
    <name type="scientific">Streptomyces triticagri</name>
    <dbReference type="NCBI Taxonomy" id="2293568"/>
    <lineage>
        <taxon>Bacteria</taxon>
        <taxon>Bacillati</taxon>
        <taxon>Actinomycetota</taxon>
        <taxon>Actinomycetes</taxon>
        <taxon>Kitasatosporales</taxon>
        <taxon>Streptomycetaceae</taxon>
        <taxon>Streptomyces</taxon>
    </lineage>
</organism>
<feature type="transmembrane region" description="Helical" evidence="1">
    <location>
        <begin position="125"/>
        <end position="145"/>
    </location>
</feature>
<feature type="transmembrane region" description="Helical" evidence="1">
    <location>
        <begin position="207"/>
        <end position="227"/>
    </location>
</feature>
<proteinExistence type="predicted"/>
<evidence type="ECO:0000313" key="3">
    <source>
        <dbReference type="Proteomes" id="UP000263094"/>
    </source>
</evidence>
<dbReference type="AlphaFoldDB" id="A0A372M7B2"/>
<accession>A0A372M7B2</accession>
<dbReference type="OrthoDB" id="3178004at2"/>
<dbReference type="RefSeq" id="WP_128555606.1">
    <property type="nucleotide sequence ID" value="NZ_QUAK01000054.1"/>
</dbReference>
<sequence>MNGSTPAPAAHRRATLAALPAVLTGLTVGAVAAAQWARLPDPVAVHFGTDGADRVAAKSAFGWIVLAVFLAQAVVLALVAHRDSAPSRPVYVTAFALPAGLGAVFVMALLANAAVDDALEAELPFWRIGVAALVALAAGLIGALLTPAHDGSEDAARAGEQPSSIGLGAGEQAVWVAPASPVWVRAAGGALTVAGLIGFLLELPQLVWIALPLGVVMLVAGQLRASVTRHGFALRLPWLPFPRRVVALAEVQRARAGRIRPLTDLGGWGYRRVGRRSGLAWASGEGLWIELTRGREFLIVVRDAKTAAALLNDLVARQGRGPEA</sequence>
<reference evidence="2 3" key="1">
    <citation type="submission" date="2018-08" db="EMBL/GenBank/DDBJ databases">
        <title>Isolation, diversity and antifungal activity of Actinobacteria from wheat.</title>
        <authorList>
            <person name="Han C."/>
        </authorList>
    </citation>
    <scope>NUCLEOTIDE SEQUENCE [LARGE SCALE GENOMIC DNA]</scope>
    <source>
        <strain evidence="2 3">NEAU-YY421</strain>
    </source>
</reference>